<dbReference type="CDD" id="cd06193">
    <property type="entry name" value="siderophore_interacting"/>
    <property type="match status" value="1"/>
</dbReference>
<protein>
    <submittedName>
        <fullName evidence="2">NADPH-dependent ferric siderophore reductase</fullName>
    </submittedName>
</protein>
<evidence type="ECO:0000313" key="2">
    <source>
        <dbReference type="EMBL" id="NIH56387.1"/>
    </source>
</evidence>
<organism evidence="2 3">
    <name type="scientific">Brooklawnia cerclae</name>
    <dbReference type="NCBI Taxonomy" id="349934"/>
    <lineage>
        <taxon>Bacteria</taxon>
        <taxon>Bacillati</taxon>
        <taxon>Actinomycetota</taxon>
        <taxon>Actinomycetes</taxon>
        <taxon>Propionibacteriales</taxon>
        <taxon>Propionibacteriaceae</taxon>
        <taxon>Brooklawnia</taxon>
    </lineage>
</organism>
<comment type="caution">
    <text evidence="2">The sequence shown here is derived from an EMBL/GenBank/DDBJ whole genome shotgun (WGS) entry which is preliminary data.</text>
</comment>
<sequence length="267" mass="28389">MAAFALTRCPLPLQRRRVAVHHVADLTPSYRRIRFAGEELAGFRTPGADDHIRIFFPPKGEPLPPAEGEGMPAGLASREFTPAVWDAENGILSIDFALHADGVASGWASSARVGDEVFVGGPRGSLLVEGAPDWWLLAGDLTSLPAIRRHLAAVASGTPVDAIVWSDDAADEQELSSPGDLTVRWVHPEPGWPTGDVTALVAALAEVPRRDGEGFAFVAAEQAIVSPARQLLAERGVDLDRAVVKGYWKRGVAEYHAPHGPAGRPGA</sequence>
<dbReference type="Gene3D" id="3.40.50.80">
    <property type="entry name" value="Nucleotide-binding domain of ferredoxin-NADP reductase (FNR) module"/>
    <property type="match status" value="1"/>
</dbReference>
<dbReference type="EMBL" id="JAAMOZ010000001">
    <property type="protein sequence ID" value="NIH56387.1"/>
    <property type="molecule type" value="Genomic_DNA"/>
</dbReference>
<accession>A0ABX0SDC9</accession>
<dbReference type="Gene3D" id="2.40.30.10">
    <property type="entry name" value="Translation factors"/>
    <property type="match status" value="1"/>
</dbReference>
<dbReference type="Pfam" id="PF08021">
    <property type="entry name" value="FAD_binding_9"/>
    <property type="match status" value="1"/>
</dbReference>
<dbReference type="InterPro" id="IPR017938">
    <property type="entry name" value="Riboflavin_synthase-like_b-brl"/>
</dbReference>
<dbReference type="InterPro" id="IPR039374">
    <property type="entry name" value="SIP_fam"/>
</dbReference>
<proteinExistence type="predicted"/>
<dbReference type="SUPFAM" id="SSF63380">
    <property type="entry name" value="Riboflavin synthase domain-like"/>
    <property type="match status" value="1"/>
</dbReference>
<dbReference type="RefSeq" id="WP_167165397.1">
    <property type="nucleotide sequence ID" value="NZ_BAAAOO010000002.1"/>
</dbReference>
<dbReference type="PROSITE" id="PS51384">
    <property type="entry name" value="FAD_FR"/>
    <property type="match status" value="1"/>
</dbReference>
<dbReference type="InterPro" id="IPR007037">
    <property type="entry name" value="SIP_rossman_dom"/>
</dbReference>
<dbReference type="Pfam" id="PF04954">
    <property type="entry name" value="SIP"/>
    <property type="match status" value="1"/>
</dbReference>
<dbReference type="Proteomes" id="UP000749311">
    <property type="component" value="Unassembled WGS sequence"/>
</dbReference>
<dbReference type="InterPro" id="IPR039261">
    <property type="entry name" value="FNR_nucleotide-bd"/>
</dbReference>
<dbReference type="PANTHER" id="PTHR30157">
    <property type="entry name" value="FERRIC REDUCTASE, NADPH-DEPENDENT"/>
    <property type="match status" value="1"/>
</dbReference>
<dbReference type="InterPro" id="IPR013113">
    <property type="entry name" value="SIP_FAD-bd"/>
</dbReference>
<reference evidence="2 3" key="1">
    <citation type="submission" date="2020-02" db="EMBL/GenBank/DDBJ databases">
        <title>Sequencing the genomes of 1000 actinobacteria strains.</title>
        <authorList>
            <person name="Klenk H.-P."/>
        </authorList>
    </citation>
    <scope>NUCLEOTIDE SEQUENCE [LARGE SCALE GENOMIC DNA]</scope>
    <source>
        <strain evidence="2 3">DSM 19609</strain>
    </source>
</reference>
<evidence type="ECO:0000259" key="1">
    <source>
        <dbReference type="PROSITE" id="PS51384"/>
    </source>
</evidence>
<feature type="domain" description="FAD-binding FR-type" evidence="1">
    <location>
        <begin position="13"/>
        <end position="129"/>
    </location>
</feature>
<dbReference type="PANTHER" id="PTHR30157:SF0">
    <property type="entry name" value="NADPH-DEPENDENT FERRIC-CHELATE REDUCTASE"/>
    <property type="match status" value="1"/>
</dbReference>
<dbReference type="InterPro" id="IPR017927">
    <property type="entry name" value="FAD-bd_FR_type"/>
</dbReference>
<evidence type="ECO:0000313" key="3">
    <source>
        <dbReference type="Proteomes" id="UP000749311"/>
    </source>
</evidence>
<gene>
    <name evidence="2" type="ORF">FB473_001032</name>
</gene>
<name>A0ABX0SDC9_9ACTN</name>
<keyword evidence="3" id="KW-1185">Reference proteome</keyword>